<dbReference type="PANTHER" id="PTHR42837">
    <property type="entry name" value="REGULATOR OF SIGMA-E PROTEASE RSEP"/>
    <property type="match status" value="1"/>
</dbReference>
<dbReference type="EMBL" id="HE965806">
    <property type="protein sequence ID" value="CCJ52346.1"/>
    <property type="molecule type" value="Genomic_DNA"/>
</dbReference>
<keyword evidence="9 11" id="KW-0482">Metalloprotease</keyword>
<evidence type="ECO:0000256" key="9">
    <source>
        <dbReference type="ARBA" id="ARBA00023049"/>
    </source>
</evidence>
<evidence type="ECO:0000313" key="14">
    <source>
        <dbReference type="Proteomes" id="UP000007564"/>
    </source>
</evidence>
<proteinExistence type="inferred from homology"/>
<dbReference type="Proteomes" id="UP000007564">
    <property type="component" value="Chromosome"/>
</dbReference>
<dbReference type="OrthoDB" id="9782003at2"/>
<comment type="similarity">
    <text evidence="3 11">Belongs to the peptidase M50B family.</text>
</comment>
<dbReference type="KEGG" id="bbh:BN112_0428"/>
<evidence type="ECO:0000313" key="13">
    <source>
        <dbReference type="EMBL" id="CCJ52346.1"/>
    </source>
</evidence>
<reference evidence="13 14" key="1">
    <citation type="journal article" date="2012" name="BMC Genomics">
        <title>Comparative genomics of the classical Bordetella subspecies: the evolution and exchange of virulence-associated diversity amongst closely related pathogens.</title>
        <authorList>
            <person name="Park J."/>
            <person name="Zhang Y."/>
            <person name="Buboltz A.M."/>
            <person name="Zhang X."/>
            <person name="Schuster S.C."/>
            <person name="Ahuja U."/>
            <person name="Liu M."/>
            <person name="Miller J.F."/>
            <person name="Sebaihia M."/>
            <person name="Bentley S.D."/>
            <person name="Parkhill J."/>
            <person name="Harvill E.T."/>
        </authorList>
    </citation>
    <scope>NUCLEOTIDE SEQUENCE [LARGE SCALE GENOMIC DNA]</scope>
    <source>
        <strain evidence="13 14">253</strain>
    </source>
</reference>
<keyword evidence="5 11" id="KW-0812">Transmembrane</keyword>
<name>A0A0C6NZN7_BORBO</name>
<feature type="transmembrane region" description="Helical" evidence="11">
    <location>
        <begin position="95"/>
        <end position="116"/>
    </location>
</feature>
<comment type="cofactor">
    <cofactor evidence="1 11">
        <name>Zn(2+)</name>
        <dbReference type="ChEBI" id="CHEBI:29105"/>
    </cofactor>
</comment>
<feature type="transmembrane region" description="Helical" evidence="11">
    <location>
        <begin position="371"/>
        <end position="392"/>
    </location>
</feature>
<dbReference type="GO" id="GO:0016020">
    <property type="term" value="C:membrane"/>
    <property type="evidence" value="ECO:0007669"/>
    <property type="project" value="UniProtKB-SubCell"/>
</dbReference>
<dbReference type="InterPro" id="IPR008915">
    <property type="entry name" value="Peptidase_M50"/>
</dbReference>
<dbReference type="PANTHER" id="PTHR42837:SF2">
    <property type="entry name" value="MEMBRANE METALLOPROTEASE ARASP2, CHLOROPLASTIC-RELATED"/>
    <property type="match status" value="1"/>
</dbReference>
<evidence type="ECO:0000256" key="10">
    <source>
        <dbReference type="ARBA" id="ARBA00023136"/>
    </source>
</evidence>
<dbReference type="GO" id="GO:0006508">
    <property type="term" value="P:proteolysis"/>
    <property type="evidence" value="ECO:0007669"/>
    <property type="project" value="UniProtKB-KW"/>
</dbReference>
<dbReference type="InterPro" id="IPR001478">
    <property type="entry name" value="PDZ"/>
</dbReference>
<dbReference type="SUPFAM" id="SSF50156">
    <property type="entry name" value="PDZ domain-like"/>
    <property type="match status" value="2"/>
</dbReference>
<feature type="transmembrane region" description="Helical" evidence="11">
    <location>
        <begin position="418"/>
        <end position="436"/>
    </location>
</feature>
<comment type="subcellular location">
    <subcellularLocation>
        <location evidence="2">Membrane</location>
        <topology evidence="2">Multi-pass membrane protein</topology>
    </subcellularLocation>
</comment>
<dbReference type="Pfam" id="PF02163">
    <property type="entry name" value="Peptidase_M50"/>
    <property type="match status" value="1"/>
</dbReference>
<feature type="domain" description="PDZ" evidence="12">
    <location>
        <begin position="209"/>
        <end position="276"/>
    </location>
</feature>
<evidence type="ECO:0000259" key="12">
    <source>
        <dbReference type="SMART" id="SM00228"/>
    </source>
</evidence>
<dbReference type="GO" id="GO:0046872">
    <property type="term" value="F:metal ion binding"/>
    <property type="evidence" value="ECO:0007669"/>
    <property type="project" value="UniProtKB-KW"/>
</dbReference>
<dbReference type="NCBIfam" id="TIGR00054">
    <property type="entry name" value="RIP metalloprotease RseP"/>
    <property type="match status" value="1"/>
</dbReference>
<evidence type="ECO:0000256" key="6">
    <source>
        <dbReference type="ARBA" id="ARBA00022801"/>
    </source>
</evidence>
<feature type="domain" description="PDZ" evidence="12">
    <location>
        <begin position="112"/>
        <end position="184"/>
    </location>
</feature>
<keyword evidence="8 11" id="KW-1133">Transmembrane helix</keyword>
<dbReference type="AlphaFoldDB" id="A0A0C6NZN7"/>
<evidence type="ECO:0000256" key="5">
    <source>
        <dbReference type="ARBA" id="ARBA00022692"/>
    </source>
</evidence>
<dbReference type="InterPro" id="IPR036034">
    <property type="entry name" value="PDZ_sf"/>
</dbReference>
<evidence type="ECO:0000256" key="11">
    <source>
        <dbReference type="RuleBase" id="RU362031"/>
    </source>
</evidence>
<evidence type="ECO:0000256" key="1">
    <source>
        <dbReference type="ARBA" id="ARBA00001947"/>
    </source>
</evidence>
<evidence type="ECO:0000256" key="3">
    <source>
        <dbReference type="ARBA" id="ARBA00007931"/>
    </source>
</evidence>
<dbReference type="GO" id="GO:0004222">
    <property type="term" value="F:metalloendopeptidase activity"/>
    <property type="evidence" value="ECO:0007669"/>
    <property type="project" value="InterPro"/>
</dbReference>
<organism evidence="13 14">
    <name type="scientific">Bordetella bronchiseptica 253</name>
    <dbReference type="NCBI Taxonomy" id="568707"/>
    <lineage>
        <taxon>Bacteria</taxon>
        <taxon>Pseudomonadati</taxon>
        <taxon>Pseudomonadota</taxon>
        <taxon>Betaproteobacteria</taxon>
        <taxon>Burkholderiales</taxon>
        <taxon>Alcaligenaceae</taxon>
        <taxon>Bordetella</taxon>
    </lineage>
</organism>
<dbReference type="InterPro" id="IPR004387">
    <property type="entry name" value="Pept_M50_Zn"/>
</dbReference>
<dbReference type="HOGENOM" id="CLU_025778_0_2_4"/>
<sequence length="444" mass="46810">MLFTLLAFVVALGTLITFHELGHYWIARLCGVRVLRFSVGFGRVLARRTDRHGTEWAISAIPLGGYVKMQDDPPAGASAAEAARSFNAQPVGRRIAIVAAGPLFNLFLAVVLYAGLNLAGTEVPAPVLGQPAAGTPAAQAGLAAGDRIEAVQGRAVDSWNDARWRLLDVLSSQGEAQLEVRGANGAARGLVLQVPGGNRLDPADGDPLAETGLRLAQPRPVVREVIAGGAGEQAGLRGGDLIVAAGQAADLDAGALVALIQRHAGQPLALTVQRGADRLTLTVVPRAESVQGQEVGRIGVQLGGDIPMVTVRYGVVDSVWRGVQRTWDTAWLSLRMMGRMVLGEVSWRNISGPVTIADYAGQTARIGLEAYIAYLALISISLGVLNLLPIPMLDGGHLLYYLVEIVKGSPVSERWIDIGQRAGIGLLAGLMGLALFNDFARLFT</sequence>
<keyword evidence="6 11" id="KW-0378">Hydrolase</keyword>
<accession>A0A0C6NZN7</accession>
<dbReference type="CDD" id="cd23081">
    <property type="entry name" value="cpPDZ_EcRseP-like"/>
    <property type="match status" value="1"/>
</dbReference>
<protein>
    <recommendedName>
        <fullName evidence="11">Zinc metalloprotease</fullName>
        <ecNumber evidence="11">3.4.24.-</ecNumber>
    </recommendedName>
</protein>
<evidence type="ECO:0000256" key="2">
    <source>
        <dbReference type="ARBA" id="ARBA00004141"/>
    </source>
</evidence>
<evidence type="ECO:0000256" key="7">
    <source>
        <dbReference type="ARBA" id="ARBA00022833"/>
    </source>
</evidence>
<dbReference type="CDD" id="cd06163">
    <property type="entry name" value="S2P-M50_PDZ_RseP-like"/>
    <property type="match status" value="1"/>
</dbReference>
<dbReference type="EC" id="3.4.24.-" evidence="11"/>
<keyword evidence="4" id="KW-0645">Protease</keyword>
<keyword evidence="10 11" id="KW-0472">Membrane</keyword>
<dbReference type="Gene3D" id="2.30.42.10">
    <property type="match status" value="2"/>
</dbReference>
<dbReference type="RefSeq" id="WP_015063746.1">
    <property type="nucleotide sequence ID" value="NC_019382.1"/>
</dbReference>
<keyword evidence="11" id="KW-0479">Metal-binding</keyword>
<evidence type="ECO:0000256" key="8">
    <source>
        <dbReference type="ARBA" id="ARBA00022989"/>
    </source>
</evidence>
<evidence type="ECO:0000256" key="4">
    <source>
        <dbReference type="ARBA" id="ARBA00022670"/>
    </source>
</evidence>
<gene>
    <name evidence="13" type="ORF">BN112_0428</name>
</gene>
<keyword evidence="7 11" id="KW-0862">Zinc</keyword>
<dbReference type="SMART" id="SM00228">
    <property type="entry name" value="PDZ"/>
    <property type="match status" value="2"/>
</dbReference>